<keyword evidence="1" id="KW-0812">Transmembrane</keyword>
<accession>E5XSW6</accession>
<proteinExistence type="predicted"/>
<keyword evidence="1" id="KW-0472">Membrane</keyword>
<keyword evidence="1" id="KW-1133">Transmembrane helix</keyword>
<comment type="caution">
    <text evidence="2">The sequence shown here is derived from an EMBL/GenBank/DDBJ whole genome shotgun (WGS) entry which is preliminary data.</text>
</comment>
<name>E5XSW6_SEGRC</name>
<dbReference type="Proteomes" id="UP000004816">
    <property type="component" value="Unassembled WGS sequence"/>
</dbReference>
<organism evidence="2 3">
    <name type="scientific">Segniliparus rugosus (strain ATCC BAA-974 / DSM 45345 / CCUG 50838 / CIP 108380 / JCM 13579 / CDC 945)</name>
    <dbReference type="NCBI Taxonomy" id="679197"/>
    <lineage>
        <taxon>Bacteria</taxon>
        <taxon>Bacillati</taxon>
        <taxon>Actinomycetota</taxon>
        <taxon>Actinomycetes</taxon>
        <taxon>Mycobacteriales</taxon>
        <taxon>Segniliparaceae</taxon>
        <taxon>Segniliparus</taxon>
    </lineage>
</organism>
<evidence type="ECO:0000313" key="2">
    <source>
        <dbReference type="EMBL" id="EFV12559.1"/>
    </source>
</evidence>
<evidence type="ECO:0000313" key="3">
    <source>
        <dbReference type="Proteomes" id="UP000004816"/>
    </source>
</evidence>
<dbReference type="AlphaFoldDB" id="E5XSW6"/>
<dbReference type="RefSeq" id="WP_007471029.1">
    <property type="nucleotide sequence ID" value="NZ_KI391953.1"/>
</dbReference>
<protein>
    <submittedName>
        <fullName evidence="2">Uncharacterized protein</fullName>
    </submittedName>
</protein>
<feature type="transmembrane region" description="Helical" evidence="1">
    <location>
        <begin position="120"/>
        <end position="144"/>
    </location>
</feature>
<feature type="transmembrane region" description="Helical" evidence="1">
    <location>
        <begin position="33"/>
        <end position="50"/>
    </location>
</feature>
<dbReference type="HOGENOM" id="CLU_813521_0_0_11"/>
<gene>
    <name evidence="2" type="ORF">HMPREF9336_02588</name>
</gene>
<sequence length="341" mass="39662">MLRVTKLTSRARAWSDRVLLTPVLRGLARPFRLLWAAVVFIAALIWRWLLRPVWRFLLRPVWQWAIRPVLWLPLRWTGQQIWRFLLRPVWQWAIRPVLWLPLRWTGQQIWRWLLRPIWRFLLLPIWSLLRWAGAVVLASPWILARTLPNRGWLTSLVVLALTAAVVLVPGAVNKKTRGRTSQVAASSAVQRLGTDRPEMSVSLAPFAGWSLAPFDEGHRELVLRQNEAELRVSRTDAGELTAEGYLRWYATVKLGVRDPGRLYPQRVTVKDANGKPVPVLEIEQDYHVIDQRNPDLSRYSRVLLYNYGTAILLIVFSKSRRETSLPLEQLRLLKDSVRITP</sequence>
<evidence type="ECO:0000256" key="1">
    <source>
        <dbReference type="SAM" id="Phobius"/>
    </source>
</evidence>
<dbReference type="STRING" id="679197.HMPREF9336_02588"/>
<dbReference type="OrthoDB" id="9820314at2"/>
<feature type="transmembrane region" description="Helical" evidence="1">
    <location>
        <begin position="150"/>
        <end position="172"/>
    </location>
</feature>
<dbReference type="EMBL" id="ACZI02000002">
    <property type="protein sequence ID" value="EFV12559.1"/>
    <property type="molecule type" value="Genomic_DNA"/>
</dbReference>
<keyword evidence="3" id="KW-1185">Reference proteome</keyword>
<reference evidence="2 3" key="1">
    <citation type="journal article" date="2011" name="Stand. Genomic Sci.">
        <title>High quality draft genome sequence of Segniliparus rugosus CDC 945(T)= (ATCC BAA-974(T)).</title>
        <authorList>
            <person name="Earl A.M."/>
            <person name="Desjardins C.A."/>
            <person name="Fitzgerald M.G."/>
            <person name="Arachchi H.M."/>
            <person name="Zeng Q."/>
            <person name="Mehta T."/>
            <person name="Griggs A."/>
            <person name="Birren B.W."/>
            <person name="Toney N.C."/>
            <person name="Carr J."/>
            <person name="Posey J."/>
            <person name="Butler W.R."/>
        </authorList>
    </citation>
    <scope>NUCLEOTIDE SEQUENCE [LARGE SCALE GENOMIC DNA]</scope>
    <source>
        <strain evidence="3">ATCC BAA-974 / DSM 45345 / CCUG 50838 / CIP 108380 / JCM 13579 / CDC 945</strain>
    </source>
</reference>